<proteinExistence type="inferred from homology"/>
<name>A0ABX1T6G0_9PROT</name>
<dbReference type="SMART" id="SM01419">
    <property type="entry name" value="Thiol-ester_cl"/>
    <property type="match status" value="1"/>
</dbReference>
<dbReference type="Pfam" id="PF07703">
    <property type="entry name" value="A2M_BRD"/>
    <property type="match status" value="1"/>
</dbReference>
<evidence type="ECO:0000259" key="2">
    <source>
        <dbReference type="SMART" id="SM01359"/>
    </source>
</evidence>
<dbReference type="Pfam" id="PF01835">
    <property type="entry name" value="MG2"/>
    <property type="match status" value="1"/>
</dbReference>
<dbReference type="InterPro" id="IPR008930">
    <property type="entry name" value="Terpenoid_cyclase/PrenylTrfase"/>
</dbReference>
<comment type="similarity">
    <text evidence="1">Belongs to the protease inhibitor I39 (alpha-2-macroglobulin) family. Bacterial alpha-2-macroglobulin subfamily.</text>
</comment>
<dbReference type="Gene3D" id="1.50.10.20">
    <property type="match status" value="1"/>
</dbReference>
<dbReference type="Proteomes" id="UP000886469">
    <property type="component" value="Unassembled WGS sequence"/>
</dbReference>
<dbReference type="InterPro" id="IPR047565">
    <property type="entry name" value="Alpha-macroglob_thiol-ester_cl"/>
</dbReference>
<evidence type="ECO:0000259" key="3">
    <source>
        <dbReference type="SMART" id="SM01360"/>
    </source>
</evidence>
<dbReference type="SMART" id="SM01359">
    <property type="entry name" value="A2M_N_2"/>
    <property type="match status" value="1"/>
</dbReference>
<evidence type="ECO:0000313" key="4">
    <source>
        <dbReference type="EMBL" id="NMQ04596.1"/>
    </source>
</evidence>
<dbReference type="InterPro" id="IPR011625">
    <property type="entry name" value="A2M_N_BRD"/>
</dbReference>
<dbReference type="EMBL" id="SPMX01000010">
    <property type="protein sequence ID" value="NMQ04596.1"/>
    <property type="molecule type" value="Genomic_DNA"/>
</dbReference>
<organism evidence="4 5">
    <name type="scientific">Candidatus Accumulibacter contiguus</name>
    <dbReference type="NCBI Taxonomy" id="2954381"/>
    <lineage>
        <taxon>Bacteria</taxon>
        <taxon>Pseudomonadati</taxon>
        <taxon>Pseudomonadota</taxon>
        <taxon>Betaproteobacteria</taxon>
        <taxon>Candidatus Accumulibacter</taxon>
    </lineage>
</organism>
<comment type="caution">
    <text evidence="4">The sequence shown here is derived from an EMBL/GenBank/DDBJ whole genome shotgun (WGS) entry which is preliminary data.</text>
</comment>
<accession>A0ABX1T6G0</accession>
<dbReference type="Pfam" id="PF00207">
    <property type="entry name" value="A2M"/>
    <property type="match status" value="1"/>
</dbReference>
<feature type="domain" description="Alpha-2-macroglobulin" evidence="3">
    <location>
        <begin position="836"/>
        <end position="926"/>
    </location>
</feature>
<dbReference type="SUPFAM" id="SSF48239">
    <property type="entry name" value="Terpenoid cyclases/Protein prenyltransferases"/>
    <property type="match status" value="1"/>
</dbReference>
<reference evidence="4" key="1">
    <citation type="submission" date="2019-03" db="EMBL/GenBank/DDBJ databases">
        <title>Metabolic reconstructions from genomes of highly enriched 'Candidatus Accumulibacter' and 'Candidatus Competibacter' bioreactor populations.</title>
        <authorList>
            <person name="Annavajhala M.K."/>
            <person name="Welles L."/>
            <person name="Abbas B."/>
            <person name="Sorokin D."/>
            <person name="Park H."/>
            <person name="Van Loosdrecht M."/>
            <person name="Chandran K."/>
        </authorList>
    </citation>
    <scope>NUCLEOTIDE SEQUENCE</scope>
    <source>
        <strain evidence="4">SBR_L</strain>
    </source>
</reference>
<dbReference type="PANTHER" id="PTHR40094">
    <property type="entry name" value="ALPHA-2-MACROGLOBULIN HOMOLOG"/>
    <property type="match status" value="1"/>
</dbReference>
<evidence type="ECO:0000256" key="1">
    <source>
        <dbReference type="ARBA" id="ARBA00010556"/>
    </source>
</evidence>
<feature type="domain" description="Alpha-2-macroglobulin bait region" evidence="2">
    <location>
        <begin position="624"/>
        <end position="770"/>
    </location>
</feature>
<dbReference type="Gene3D" id="2.60.40.1930">
    <property type="match status" value="1"/>
</dbReference>
<gene>
    <name evidence="4" type="ORF">E4Q08_04640</name>
</gene>
<dbReference type="InterPro" id="IPR001599">
    <property type="entry name" value="Macroglobln_a2"/>
</dbReference>
<dbReference type="InterPro" id="IPR051802">
    <property type="entry name" value="YfhM-like"/>
</dbReference>
<sequence length="1513" mass="164447">MAAANSNYRPLAGEEFFLLAETSYASDEQASVRLEIQRDSAELDEYGGVDIAVYRVPDPLGFLRAQSNLHRVKVPAKPQPEGMANMLKLSWDKIWANTRFAWKRLFSPAARRATTAAAPELKTEKEILTPTRLRHPPAYAPLPGLTLSDRFRYPVHRAKPIVPPADVKLAGSSSEFLPNNEGNVRVPLGQRTPGLYLVEASVGKHRAVTLVFVSDSVAVTKNAATEMLVWTARRKDGVAVGGADVVWSDGIGVLKTGSTGADGVARLAATSPETSYIYGQDPAGGVFISENFYHDSEIYNAKIYAVTDRPLYRPGDLVQVKFLGREFRSARRSEPVASGEIGVTVIDPAGTEVLTRRLRYDSAKGGETDFRLPTAAQAGGWELVFVRGEDSYGAAFRVADYVKPHFEADIVVDKSEFKTREAVGGRIRLSYPDGKPVTGALVRITARAQPLTMVEGELRYGGQFPIAIQAAELKTGSDGVAVFSLPPAEEPARYILSVLAQDGAAYRVRATKEILIERGATLWQISAPAYFSRPGEAVDFRYTPQGKAGPGSQPTRWEILRLEDRQRRDGALAEASLADGGSARLAFPEPGSYTVSLRDARGNLLAATSHWVSGEGMKAIPGSVEIVFDKEHYQAGETAHALITFPQAVGDALLTLERDQVEAYALLSGKAGWLSVSQVAPAQWRADIPVREEYGPNVTFSVLYLANGDYVFQNKGLRVAVPGVEVAIRTPRERYAPGETVTLELETRVAGRPTPALVNLGVVDEMIYVLQPEIAPSIGSFFYHPRRNNVRTTVSLSFIGYDLARLPAKGSAPVRRSLSERGVKVLERPRRDDTDTAGWWPTLMTGENGKVSVSFRMPDALTRWRVTARAITAGGVVGQQTRHVESHKDFYAKWTGPTTFRLGDRPAATLVAFNQTGATAKVQLSASGGGLAVRREVELQPGANNLPLALDKPVGGDVAIVLAQGGKEVDSLRQAIGVLPAAWLSERSQSLELRDAETRLTLPADARDLRISLAQGSAGQFARIAEDLLDFPWGCVEQTASRLLPLSFVYRGLPADAPRVREISQSIATQRLRLVQMAGPEAVFGWWGPGTTDSAWLTAYAYYADWHAARALGLKLPATHWRQSLEAYSKHAAKEPLQLRVLAVWFLQEMELPVRNLLEGLIQEAATLPAAKPGSPGRNSLWLGGTNASANSLSLLLISQMARQQQLPIAPELAQAIDAARESLRAQPEALGQALLAMEGKGAVTEDAARWLATLGPGAPTFDRALALTWWNKALGGSALPESAPPGLKGSWQRHGGPFGAATWRWTDREMPVAISLATPPLAPLSAFVRYRSAEPEQGKLPVKLERRLYRLVVAETAKPAGKPPDKPPAEGAALAGEAVEFRAEAAADGDLRSNELYLEEIRLSASAGQSLRYGLLEVPLPPGADVERGTWGIRLRGLDGDTVVPMEKARHQPGELSYAVPVDQLSEGRVFRHLLRFGSRGSFVLPPARFQRMYQPDEKAFEAVTERRVQVK</sequence>
<dbReference type="PANTHER" id="PTHR40094:SF1">
    <property type="entry name" value="UBIQUITIN DOMAIN-CONTAINING PROTEIN"/>
    <property type="match status" value="1"/>
</dbReference>
<protein>
    <submittedName>
        <fullName evidence="4">Alpha-2-macroglobulin family protein</fullName>
    </submittedName>
</protein>
<dbReference type="SMART" id="SM01360">
    <property type="entry name" value="A2M"/>
    <property type="match status" value="1"/>
</dbReference>
<keyword evidence="5" id="KW-1185">Reference proteome</keyword>
<dbReference type="InterPro" id="IPR002890">
    <property type="entry name" value="MG2"/>
</dbReference>
<evidence type="ECO:0000313" key="5">
    <source>
        <dbReference type="Proteomes" id="UP000886469"/>
    </source>
</evidence>